<dbReference type="GO" id="GO:0007017">
    <property type="term" value="P:microtubule-based process"/>
    <property type="evidence" value="ECO:0007669"/>
    <property type="project" value="InterPro"/>
</dbReference>
<dbReference type="Proteomes" id="UP000039865">
    <property type="component" value="Unassembled WGS sequence"/>
</dbReference>
<feature type="coiled-coil region" evidence="3">
    <location>
        <begin position="147"/>
        <end position="174"/>
    </location>
</feature>
<keyword evidence="6" id="KW-1185">Reference proteome</keyword>
<dbReference type="GO" id="GO:0005737">
    <property type="term" value="C:cytoplasm"/>
    <property type="evidence" value="ECO:0007669"/>
    <property type="project" value="UniProtKB-SubCell"/>
</dbReference>
<feature type="region of interest" description="Disordered" evidence="4">
    <location>
        <begin position="1"/>
        <end position="28"/>
    </location>
</feature>
<evidence type="ECO:0000256" key="4">
    <source>
        <dbReference type="SAM" id="MobiDB-lite"/>
    </source>
</evidence>
<evidence type="ECO:0000256" key="1">
    <source>
        <dbReference type="ARBA" id="ARBA00004496"/>
    </source>
</evidence>
<dbReference type="InterPro" id="IPR028133">
    <property type="entry name" value="Dynamitin"/>
</dbReference>
<dbReference type="Pfam" id="PF04912">
    <property type="entry name" value="Dynamitin"/>
    <property type="match status" value="1"/>
</dbReference>
<feature type="compositionally biased region" description="Polar residues" evidence="4">
    <location>
        <begin position="17"/>
        <end position="28"/>
    </location>
</feature>
<dbReference type="GO" id="GO:0005869">
    <property type="term" value="C:dynactin complex"/>
    <property type="evidence" value="ECO:0007669"/>
    <property type="project" value="InterPro"/>
</dbReference>
<dbReference type="OrthoDB" id="323573at2759"/>
<proteinExistence type="predicted"/>
<evidence type="ECO:0000256" key="2">
    <source>
        <dbReference type="ARBA" id="ARBA00022490"/>
    </source>
</evidence>
<dbReference type="AlphaFoldDB" id="A0A077ZVE4"/>
<sequence length="444" mass="52027">MKKNLQIQIEEEEEKNQSPSPVKTQNRKSTLYGSQQELLNQQRLLREQQNLLNQIEIKTVVKQDKDKEVFITDAEDIDFDKLNEQNMQEIYKEYMTENQGSGVDEIIQEEVSAQTAYNFFKKQEDEVFEYQPNGLNEEPYYLSNAKLEIPSQRLQRLREELDSLEQELRILEKEEIPIKFQDISESQMQLNEIEFLKSQIQDLVLSDAFKKLDAKTFIDDVFEDHQEERLKIAVGNILAKSVSLNQDNLSTKTTLGGEIELNVGLPDLTDLQKESLKKYQQIDNQVDQCEKIIGLWNPINKFMNIYSILELLCDKVDMLDSKSIEQIGSKAKELNKELETTVSRLFSMRDMDYDKNKIDYLYFMTEKSIELFDHAQIIIERLAALEKIHQSSPDMAIQFESVKKNLPELDKQLEEESKMITEVKQEMIKFVTDIQEQLKSFNPS</sequence>
<comment type="subcellular location">
    <subcellularLocation>
        <location evidence="1">Cytoplasm</location>
    </subcellularLocation>
</comment>
<evidence type="ECO:0000313" key="6">
    <source>
        <dbReference type="Proteomes" id="UP000039865"/>
    </source>
</evidence>
<reference evidence="5 6" key="1">
    <citation type="submission" date="2014-06" db="EMBL/GenBank/DDBJ databases">
        <authorList>
            <person name="Swart Estienne"/>
        </authorList>
    </citation>
    <scope>NUCLEOTIDE SEQUENCE [LARGE SCALE GENOMIC DNA]</scope>
    <source>
        <strain evidence="5 6">130c</strain>
    </source>
</reference>
<keyword evidence="3" id="KW-0175">Coiled coil</keyword>
<dbReference type="InParanoid" id="A0A077ZVE4"/>
<gene>
    <name evidence="5" type="primary">Contig8362.g8912</name>
    <name evidence="5" type="ORF">STYLEM_2864</name>
</gene>
<dbReference type="PANTHER" id="PTHR15346">
    <property type="entry name" value="DYNACTIN SUBUNIT"/>
    <property type="match status" value="1"/>
</dbReference>
<name>A0A077ZVE4_STYLE</name>
<organism evidence="5 6">
    <name type="scientific">Stylonychia lemnae</name>
    <name type="common">Ciliate</name>
    <dbReference type="NCBI Taxonomy" id="5949"/>
    <lineage>
        <taxon>Eukaryota</taxon>
        <taxon>Sar</taxon>
        <taxon>Alveolata</taxon>
        <taxon>Ciliophora</taxon>
        <taxon>Intramacronucleata</taxon>
        <taxon>Spirotrichea</taxon>
        <taxon>Stichotrichia</taxon>
        <taxon>Sporadotrichida</taxon>
        <taxon>Oxytrichidae</taxon>
        <taxon>Stylonychinae</taxon>
        <taxon>Stylonychia</taxon>
    </lineage>
</organism>
<evidence type="ECO:0000313" key="5">
    <source>
        <dbReference type="EMBL" id="CDW73875.1"/>
    </source>
</evidence>
<protein>
    <recommendedName>
        <fullName evidence="7">Dynactin subunit 2</fullName>
    </recommendedName>
</protein>
<evidence type="ECO:0000256" key="3">
    <source>
        <dbReference type="SAM" id="Coils"/>
    </source>
</evidence>
<dbReference type="EMBL" id="CCKQ01002772">
    <property type="protein sequence ID" value="CDW73875.1"/>
    <property type="molecule type" value="Genomic_DNA"/>
</dbReference>
<keyword evidence="2" id="KW-0963">Cytoplasm</keyword>
<evidence type="ECO:0008006" key="7">
    <source>
        <dbReference type="Google" id="ProtNLM"/>
    </source>
</evidence>
<accession>A0A077ZVE4</accession>